<organism evidence="1 2">
    <name type="scientific">Vigna unguiculata</name>
    <name type="common">Cowpea</name>
    <dbReference type="NCBI Taxonomy" id="3917"/>
    <lineage>
        <taxon>Eukaryota</taxon>
        <taxon>Viridiplantae</taxon>
        <taxon>Streptophyta</taxon>
        <taxon>Embryophyta</taxon>
        <taxon>Tracheophyta</taxon>
        <taxon>Spermatophyta</taxon>
        <taxon>Magnoliopsida</taxon>
        <taxon>eudicotyledons</taxon>
        <taxon>Gunneridae</taxon>
        <taxon>Pentapetalae</taxon>
        <taxon>rosids</taxon>
        <taxon>fabids</taxon>
        <taxon>Fabales</taxon>
        <taxon>Fabaceae</taxon>
        <taxon>Papilionoideae</taxon>
        <taxon>50 kb inversion clade</taxon>
        <taxon>NPAAA clade</taxon>
        <taxon>indigoferoid/millettioid clade</taxon>
        <taxon>Phaseoleae</taxon>
        <taxon>Vigna</taxon>
    </lineage>
</organism>
<reference evidence="1 2" key="1">
    <citation type="submission" date="2019-04" db="EMBL/GenBank/DDBJ databases">
        <title>An improved genome assembly and genetic linkage map for asparagus bean, Vigna unguiculata ssp. sesquipedialis.</title>
        <authorList>
            <person name="Xia Q."/>
            <person name="Zhang R."/>
            <person name="Dong Y."/>
        </authorList>
    </citation>
    <scope>NUCLEOTIDE SEQUENCE [LARGE SCALE GENOMIC DNA]</scope>
    <source>
        <tissue evidence="1">Leaf</tissue>
    </source>
</reference>
<gene>
    <name evidence="1" type="ORF">DEO72_LG1g2565</name>
</gene>
<protein>
    <submittedName>
        <fullName evidence="1">Uncharacterized protein</fullName>
    </submittedName>
</protein>
<keyword evidence="2" id="KW-1185">Reference proteome</keyword>
<dbReference type="EMBL" id="CP039345">
    <property type="protein sequence ID" value="QCD78929.1"/>
    <property type="molecule type" value="Genomic_DNA"/>
</dbReference>
<dbReference type="Proteomes" id="UP000501690">
    <property type="component" value="Linkage Group LG1"/>
</dbReference>
<proteinExistence type="predicted"/>
<dbReference type="AlphaFoldDB" id="A0A4D6KUJ8"/>
<accession>A0A4D6KUJ8</accession>
<evidence type="ECO:0000313" key="1">
    <source>
        <dbReference type="EMBL" id="QCD78929.1"/>
    </source>
</evidence>
<evidence type="ECO:0000313" key="2">
    <source>
        <dbReference type="Proteomes" id="UP000501690"/>
    </source>
</evidence>
<name>A0A4D6KUJ8_VIGUN</name>
<sequence>MLCYMLWVPEGGTTWRHLPGRQATHGLYPILGFSDEGPGVRTAELGKEKYQKRGGTSFGLPRKHTHRLAAQGSLPGAISEAVAIDADPGVAGKEWCLAIGLSPPAGRCSDRGVGALSAWRVGLLVFFELSSERIPCVELGIRVKHMAFLELSAEWHSSS</sequence>